<dbReference type="Proteomes" id="UP000291101">
    <property type="component" value="Unassembled WGS sequence"/>
</dbReference>
<proteinExistence type="predicted"/>
<evidence type="ECO:0000313" key="3">
    <source>
        <dbReference type="Proteomes" id="UP000291101"/>
    </source>
</evidence>
<evidence type="ECO:0000313" key="2">
    <source>
        <dbReference type="EMBL" id="RYC12969.1"/>
    </source>
</evidence>
<dbReference type="RefSeq" id="WP_129426046.1">
    <property type="nucleotide sequence ID" value="NZ_SDWV01000005.1"/>
</dbReference>
<dbReference type="EMBL" id="SDWV01000005">
    <property type="protein sequence ID" value="RYC12969.1"/>
    <property type="molecule type" value="Genomic_DNA"/>
</dbReference>
<dbReference type="AlphaFoldDB" id="A0A4Q2T864"/>
<name>A0A4Q2T864_9ACTN</name>
<protein>
    <recommendedName>
        <fullName evidence="1">DUF6973 domain-containing protein</fullName>
    </recommendedName>
</protein>
<dbReference type="InterPro" id="IPR054246">
    <property type="entry name" value="DUF6973"/>
</dbReference>
<keyword evidence="3" id="KW-1185">Reference proteome</keyword>
<organism evidence="2 3">
    <name type="scientific">Nocardioides zhouii</name>
    <dbReference type="NCBI Taxonomy" id="1168729"/>
    <lineage>
        <taxon>Bacteria</taxon>
        <taxon>Bacillati</taxon>
        <taxon>Actinomycetota</taxon>
        <taxon>Actinomycetes</taxon>
        <taxon>Propionibacteriales</taxon>
        <taxon>Nocardioidaceae</taxon>
        <taxon>Nocardioides</taxon>
    </lineage>
</organism>
<feature type="domain" description="DUF6973" evidence="1">
    <location>
        <begin position="33"/>
        <end position="114"/>
    </location>
</feature>
<accession>A0A4Q2T864</accession>
<evidence type="ECO:0000259" key="1">
    <source>
        <dbReference type="Pfam" id="PF22322"/>
    </source>
</evidence>
<reference evidence="2 3" key="1">
    <citation type="submission" date="2019-01" db="EMBL/GenBank/DDBJ databases">
        <title>Novel species of Nocardioides.</title>
        <authorList>
            <person name="Liu Q."/>
            <person name="X Y.-H."/>
        </authorList>
    </citation>
    <scope>NUCLEOTIDE SEQUENCE [LARGE SCALE GENOMIC DNA]</scope>
    <source>
        <strain evidence="2 3">HLT2-9</strain>
    </source>
</reference>
<dbReference type="Pfam" id="PF22322">
    <property type="entry name" value="DUF6973"/>
    <property type="match status" value="1"/>
</dbReference>
<sequence length="149" mass="15383">MGFGDVVQRAIHKATVVPRLSAAATRAGLGPAGTVEVLRISQTALQAAATHGSGVPGRSNALRHFMWQAVLTARFGVEAAQSIAVAQEAGSPTRKDSGVDQHNNAAGQAYGAAHVGELTAGSPADAMAVLVPVALEMWESDELVWVRPH</sequence>
<dbReference type="OrthoDB" id="6458461at2"/>
<comment type="caution">
    <text evidence="2">The sequence shown here is derived from an EMBL/GenBank/DDBJ whole genome shotgun (WGS) entry which is preliminary data.</text>
</comment>
<gene>
    <name evidence="2" type="ORF">EUA94_07005</name>
</gene>